<dbReference type="AlphaFoldDB" id="A0A2N1PRQ4"/>
<gene>
    <name evidence="1" type="ORF">CVV64_04380</name>
</gene>
<accession>A0A2N1PRQ4</accession>
<reference evidence="1 2" key="1">
    <citation type="journal article" date="2017" name="ISME J.">
        <title>Potential for microbial H2 and metal transformations associated with novel bacteria and archaea in deep terrestrial subsurface sediments.</title>
        <authorList>
            <person name="Hernsdorf A.W."/>
            <person name="Amano Y."/>
            <person name="Miyakawa K."/>
            <person name="Ise K."/>
            <person name="Suzuki Y."/>
            <person name="Anantharaman K."/>
            <person name="Probst A."/>
            <person name="Burstein D."/>
            <person name="Thomas B.C."/>
            <person name="Banfield J.F."/>
        </authorList>
    </citation>
    <scope>NUCLEOTIDE SEQUENCE [LARGE SCALE GENOMIC DNA]</scope>
    <source>
        <strain evidence="1">HGW-Wallbacteria-1</strain>
    </source>
</reference>
<sequence length="289" mass="33400">MKNILKRQDVFRCNHESHESFGSVVSVYHVMLEKGCHPEGCITFEYHCRLEKSSRKCPRRYKFVGRNCFDCKHYFEHKIHNSPRVLLSDSEYSAFGIEFERFLSFVESIQGRKMSIYGEVVAVKPHFLKTVTLRKERLKVIGFILFLDKPFLAGKTFEDIMYLHISAGQQKSLNFRQGDLVEFQAIPMLDRGRLVGDNVRVLHFDRRGDGEIWTPADALVARAVAQPFEHQQEKCLQCPEGVLVDLESTDGYHVTKGRQIHCLKGFSHPSVCLQGIYTCPDRARSIIRK</sequence>
<proteinExistence type="predicted"/>
<name>A0A2N1PRQ4_9BACT</name>
<dbReference type="Proteomes" id="UP000233256">
    <property type="component" value="Unassembled WGS sequence"/>
</dbReference>
<protein>
    <submittedName>
        <fullName evidence="1">Uncharacterized protein</fullName>
    </submittedName>
</protein>
<dbReference type="EMBL" id="PGXC01000003">
    <property type="protein sequence ID" value="PKK91014.1"/>
    <property type="molecule type" value="Genomic_DNA"/>
</dbReference>
<evidence type="ECO:0000313" key="1">
    <source>
        <dbReference type="EMBL" id="PKK91014.1"/>
    </source>
</evidence>
<organism evidence="1 2">
    <name type="scientific">Candidatus Wallbacteria bacterium HGW-Wallbacteria-1</name>
    <dbReference type="NCBI Taxonomy" id="2013854"/>
    <lineage>
        <taxon>Bacteria</taxon>
        <taxon>Candidatus Walliibacteriota</taxon>
    </lineage>
</organism>
<comment type="caution">
    <text evidence="1">The sequence shown here is derived from an EMBL/GenBank/DDBJ whole genome shotgun (WGS) entry which is preliminary data.</text>
</comment>
<evidence type="ECO:0000313" key="2">
    <source>
        <dbReference type="Proteomes" id="UP000233256"/>
    </source>
</evidence>